<keyword evidence="1" id="KW-0472">Membrane</keyword>
<proteinExistence type="predicted"/>
<dbReference type="AlphaFoldDB" id="A0A397SHS3"/>
<organism evidence="2 3">
    <name type="scientific">Glomus cerebriforme</name>
    <dbReference type="NCBI Taxonomy" id="658196"/>
    <lineage>
        <taxon>Eukaryota</taxon>
        <taxon>Fungi</taxon>
        <taxon>Fungi incertae sedis</taxon>
        <taxon>Mucoromycota</taxon>
        <taxon>Glomeromycotina</taxon>
        <taxon>Glomeromycetes</taxon>
        <taxon>Glomerales</taxon>
        <taxon>Glomeraceae</taxon>
        <taxon>Glomus</taxon>
    </lineage>
</organism>
<protein>
    <submittedName>
        <fullName evidence="2">Uncharacterized protein</fullName>
    </submittedName>
</protein>
<accession>A0A397SHS3</accession>
<feature type="transmembrane region" description="Helical" evidence="1">
    <location>
        <begin position="7"/>
        <end position="27"/>
    </location>
</feature>
<evidence type="ECO:0000256" key="1">
    <source>
        <dbReference type="SAM" id="Phobius"/>
    </source>
</evidence>
<gene>
    <name evidence="2" type="ORF">C1645_782610</name>
</gene>
<feature type="transmembrane region" description="Helical" evidence="1">
    <location>
        <begin position="47"/>
        <end position="66"/>
    </location>
</feature>
<comment type="caution">
    <text evidence="2">The sequence shown here is derived from an EMBL/GenBank/DDBJ whole genome shotgun (WGS) entry which is preliminary data.</text>
</comment>
<reference evidence="2 3" key="1">
    <citation type="submission" date="2018-06" db="EMBL/GenBank/DDBJ databases">
        <title>Comparative genomics reveals the genomic features of Rhizophagus irregularis, R. cerebriforme, R. diaphanum and Gigaspora rosea, and their symbiotic lifestyle signature.</title>
        <authorList>
            <person name="Morin E."/>
            <person name="San Clemente H."/>
            <person name="Chen E.C.H."/>
            <person name="De La Providencia I."/>
            <person name="Hainaut M."/>
            <person name="Kuo A."/>
            <person name="Kohler A."/>
            <person name="Murat C."/>
            <person name="Tang N."/>
            <person name="Roy S."/>
            <person name="Loubradou J."/>
            <person name="Henrissat B."/>
            <person name="Grigoriev I.V."/>
            <person name="Corradi N."/>
            <person name="Roux C."/>
            <person name="Martin F.M."/>
        </authorList>
    </citation>
    <scope>NUCLEOTIDE SEQUENCE [LARGE SCALE GENOMIC DNA]</scope>
    <source>
        <strain evidence="2 3">DAOM 227022</strain>
    </source>
</reference>
<keyword evidence="1" id="KW-0812">Transmembrane</keyword>
<keyword evidence="1" id="KW-1133">Transmembrane helix</keyword>
<name>A0A397SHS3_9GLOM</name>
<evidence type="ECO:0000313" key="2">
    <source>
        <dbReference type="EMBL" id="RIA85132.1"/>
    </source>
</evidence>
<dbReference type="Proteomes" id="UP000265703">
    <property type="component" value="Unassembled WGS sequence"/>
</dbReference>
<evidence type="ECO:0000313" key="3">
    <source>
        <dbReference type="Proteomes" id="UP000265703"/>
    </source>
</evidence>
<keyword evidence="3" id="KW-1185">Reference proteome</keyword>
<dbReference type="EMBL" id="QKYT01000445">
    <property type="protein sequence ID" value="RIA85132.1"/>
    <property type="molecule type" value="Genomic_DNA"/>
</dbReference>
<sequence length="75" mass="9212">MNKLVDIFISTSPFIKILLKYFAIKIWHQLFPLFNQDISHNMFLAHIYSKYLMVIFRILIKLLDIFKYQYLRNVQ</sequence>